<name>A0A5C5S420_9ACTN</name>
<protein>
    <submittedName>
        <fullName evidence="1">RusA family crossover junction endodeoxyribonuclease</fullName>
    </submittedName>
</protein>
<evidence type="ECO:0000313" key="2">
    <source>
        <dbReference type="Proteomes" id="UP000319375"/>
    </source>
</evidence>
<dbReference type="SUPFAM" id="SSF103084">
    <property type="entry name" value="Holliday junction resolvase RusA"/>
    <property type="match status" value="1"/>
</dbReference>
<accession>A0A5C5S420</accession>
<gene>
    <name evidence="1" type="ORF">FK530_06880</name>
</gene>
<keyword evidence="2" id="KW-1185">Reference proteome</keyword>
<dbReference type="GO" id="GO:0006281">
    <property type="term" value="P:DNA repair"/>
    <property type="evidence" value="ECO:0007669"/>
    <property type="project" value="InterPro"/>
</dbReference>
<dbReference type="GO" id="GO:0000287">
    <property type="term" value="F:magnesium ion binding"/>
    <property type="evidence" value="ECO:0007669"/>
    <property type="project" value="InterPro"/>
</dbReference>
<reference evidence="1 2" key="1">
    <citation type="submission" date="2019-06" db="EMBL/GenBank/DDBJ databases">
        <title>Tsukamurella conjunctivitidis sp. nov., Tsukamurella assacharolytica sp. nov. and Tsukamurella sputae sp. nov. isolated from patients with conjunctivitis, bacteraemia (lymphoma) and respiratory infection (sputum) in Hong Kong.</title>
        <authorList>
            <person name="Teng J.L.L."/>
            <person name="Lee H.H."/>
            <person name="Fong J.Y.H."/>
            <person name="Fok K.M.N."/>
            <person name="Lau S.K.P."/>
            <person name="Woo P.C.Y."/>
        </authorList>
    </citation>
    <scope>NUCLEOTIDE SEQUENCE [LARGE SCALE GENOMIC DNA]</scope>
    <source>
        <strain evidence="1 2">HKU72</strain>
    </source>
</reference>
<dbReference type="InterPro" id="IPR008822">
    <property type="entry name" value="Endonuclease_RusA-like"/>
</dbReference>
<dbReference type="OrthoDB" id="8478301at2"/>
<organism evidence="1 2">
    <name type="scientific">Tsukamurella conjunctivitidis</name>
    <dbReference type="NCBI Taxonomy" id="2592068"/>
    <lineage>
        <taxon>Bacteria</taxon>
        <taxon>Bacillati</taxon>
        <taxon>Actinomycetota</taxon>
        <taxon>Actinomycetes</taxon>
        <taxon>Mycobacteriales</taxon>
        <taxon>Tsukamurellaceae</taxon>
        <taxon>Tsukamurella</taxon>
    </lineage>
</organism>
<dbReference type="Pfam" id="PF05866">
    <property type="entry name" value="RusA"/>
    <property type="match status" value="1"/>
</dbReference>
<sequence length="215" mass="24096">MNASPFVVEEWPEAARVIIRSSIPPVSLQASSARKRAFKGLLSAAIARNTSFHFAHDVKVEFTWEIEERKRYETHIVADLDNLLKPLLDAATGPEGVLFDDNQVQQIGASWISVGDGWPEGFTLEFAALLPDEIVRRGGTFIEFTRTRCYYLPLDRGDPRLVVLVNSLRRMFAGVDELVALGLPPQEGRGALPSLRSFPRARLSRFTVVPHNEIR</sequence>
<dbReference type="EMBL" id="VIGX01000002">
    <property type="protein sequence ID" value="TWS30226.1"/>
    <property type="molecule type" value="Genomic_DNA"/>
</dbReference>
<dbReference type="Gene3D" id="3.30.1330.70">
    <property type="entry name" value="Holliday junction resolvase RusA"/>
    <property type="match status" value="1"/>
</dbReference>
<comment type="caution">
    <text evidence="1">The sequence shown here is derived from an EMBL/GenBank/DDBJ whole genome shotgun (WGS) entry which is preliminary data.</text>
</comment>
<dbReference type="RefSeq" id="WP_146486252.1">
    <property type="nucleotide sequence ID" value="NZ_VIGX01000002.1"/>
</dbReference>
<dbReference type="GO" id="GO:0006310">
    <property type="term" value="P:DNA recombination"/>
    <property type="evidence" value="ECO:0007669"/>
    <property type="project" value="InterPro"/>
</dbReference>
<dbReference type="AlphaFoldDB" id="A0A5C5S420"/>
<proteinExistence type="predicted"/>
<dbReference type="Proteomes" id="UP000319375">
    <property type="component" value="Unassembled WGS sequence"/>
</dbReference>
<dbReference type="InterPro" id="IPR036614">
    <property type="entry name" value="RusA-like_sf"/>
</dbReference>
<evidence type="ECO:0000313" key="1">
    <source>
        <dbReference type="EMBL" id="TWS30226.1"/>
    </source>
</evidence>